<dbReference type="STRING" id="767769.A0A1L9U1X6"/>
<dbReference type="PANTHER" id="PTHR23502">
    <property type="entry name" value="MAJOR FACILITATOR SUPERFAMILY"/>
    <property type="match status" value="1"/>
</dbReference>
<dbReference type="CDD" id="cd17323">
    <property type="entry name" value="MFS_Tpo1_MDR_like"/>
    <property type="match status" value="1"/>
</dbReference>
<dbReference type="GeneID" id="93580705"/>
<dbReference type="OrthoDB" id="9986881at2759"/>
<evidence type="ECO:0000256" key="2">
    <source>
        <dbReference type="ARBA" id="ARBA00022692"/>
    </source>
</evidence>
<dbReference type="InterPro" id="IPR036259">
    <property type="entry name" value="MFS_trans_sf"/>
</dbReference>
<dbReference type="Gene3D" id="1.20.1250.20">
    <property type="entry name" value="MFS general substrate transporter like domains"/>
    <property type="match status" value="1"/>
</dbReference>
<evidence type="ECO:0000256" key="5">
    <source>
        <dbReference type="SAM" id="Phobius"/>
    </source>
</evidence>
<dbReference type="RefSeq" id="XP_067472899.1">
    <property type="nucleotide sequence ID" value="XM_067628217.1"/>
</dbReference>
<dbReference type="VEuPathDB" id="FungiDB:ASPBRDRAFT_60360"/>
<sequence length="452" mass="49702">METTQPSHPHQWSTCRRLRISIIVCFATITASFTSAIYAAGVTQVCEKFEIKSVVADLGTTLYVLGFAFGPIIWAPVSEVIGRYWPLNVGMLGCSIFTIGSAVAHNMQTLLVTRFFAGFCAASPLSIAPAVYADIYQTLQRSVAIAIYAMAMFMAPLIAPIVGIFVANGLEWRWTLYIPAIMGFCSSLLLAAFMPETYAPIILRKRETQGHGMALKDWAQKYLTRPLRLLVAEPIVLLMSLYVSFIYALLYAFLVAYPFVFETIHHMSSSVATLPLLSLIWGELVGGLLILSQQGAYARRLAANEGIVIPEWRLPQAVIGSVAFAVGLFWFAWTSYTSSVHWMAPTSAGVLIGFGMYCIFIQCFNYLIDSYPSVTASVVAANTMLRSGLGACFPLFSRQMFSNMQIQWAGTLLAGLALLMIPIPIAFQVYGPSLRARSRFVHPASVSSRHNV</sequence>
<feature type="transmembrane region" description="Helical" evidence="5">
    <location>
        <begin position="20"/>
        <end position="40"/>
    </location>
</feature>
<organism evidence="7 8">
    <name type="scientific">Aspergillus brasiliensis (strain CBS 101740 / IMI 381727 / IBT 21946)</name>
    <dbReference type="NCBI Taxonomy" id="767769"/>
    <lineage>
        <taxon>Eukaryota</taxon>
        <taxon>Fungi</taxon>
        <taxon>Dikarya</taxon>
        <taxon>Ascomycota</taxon>
        <taxon>Pezizomycotina</taxon>
        <taxon>Eurotiomycetes</taxon>
        <taxon>Eurotiomycetidae</taxon>
        <taxon>Eurotiales</taxon>
        <taxon>Aspergillaceae</taxon>
        <taxon>Aspergillus</taxon>
        <taxon>Aspergillus subgen. Circumdati</taxon>
    </lineage>
</organism>
<feature type="transmembrane region" description="Helical" evidence="5">
    <location>
        <begin position="235"/>
        <end position="260"/>
    </location>
</feature>
<dbReference type="GO" id="GO:0005886">
    <property type="term" value="C:plasma membrane"/>
    <property type="evidence" value="ECO:0007669"/>
    <property type="project" value="TreeGrafter"/>
</dbReference>
<keyword evidence="2 5" id="KW-0812">Transmembrane</keyword>
<dbReference type="Pfam" id="PF07690">
    <property type="entry name" value="MFS_1"/>
    <property type="match status" value="1"/>
</dbReference>
<feature type="transmembrane region" description="Helical" evidence="5">
    <location>
        <begin position="115"/>
        <end position="133"/>
    </location>
</feature>
<dbReference type="InterPro" id="IPR011701">
    <property type="entry name" value="MFS"/>
</dbReference>
<dbReference type="AlphaFoldDB" id="A0A1L9U1X6"/>
<keyword evidence="8" id="KW-1185">Reference proteome</keyword>
<dbReference type="PANTHER" id="PTHR23502:SF138">
    <property type="entry name" value="MAJOR FACILITATOR SUPERFAMILY (MFS) PROFILE DOMAIN-CONTAINING PROTEIN-RELATED"/>
    <property type="match status" value="1"/>
</dbReference>
<feature type="transmembrane region" description="Helical" evidence="5">
    <location>
        <begin position="60"/>
        <end position="77"/>
    </location>
</feature>
<comment type="subcellular location">
    <subcellularLocation>
        <location evidence="1">Membrane</location>
        <topology evidence="1">Multi-pass membrane protein</topology>
    </subcellularLocation>
</comment>
<evidence type="ECO:0000256" key="3">
    <source>
        <dbReference type="ARBA" id="ARBA00022989"/>
    </source>
</evidence>
<protein>
    <recommendedName>
        <fullName evidence="6">Major facilitator superfamily (MFS) profile domain-containing protein</fullName>
    </recommendedName>
</protein>
<feature type="transmembrane region" description="Helical" evidence="5">
    <location>
        <begin position="145"/>
        <end position="168"/>
    </location>
</feature>
<feature type="transmembrane region" description="Helical" evidence="5">
    <location>
        <begin position="84"/>
        <end position="103"/>
    </location>
</feature>
<dbReference type="InterPro" id="IPR020846">
    <property type="entry name" value="MFS_dom"/>
</dbReference>
<evidence type="ECO:0000313" key="7">
    <source>
        <dbReference type="EMBL" id="OJJ65648.1"/>
    </source>
</evidence>
<reference evidence="8" key="1">
    <citation type="journal article" date="2017" name="Genome Biol.">
        <title>Comparative genomics reveals high biological diversity and specific adaptations in the industrially and medically important fungal genus Aspergillus.</title>
        <authorList>
            <person name="de Vries R.P."/>
            <person name="Riley R."/>
            <person name="Wiebenga A."/>
            <person name="Aguilar-Osorio G."/>
            <person name="Amillis S."/>
            <person name="Uchima C.A."/>
            <person name="Anderluh G."/>
            <person name="Asadollahi M."/>
            <person name="Askin M."/>
            <person name="Barry K."/>
            <person name="Battaglia E."/>
            <person name="Bayram O."/>
            <person name="Benocci T."/>
            <person name="Braus-Stromeyer S.A."/>
            <person name="Caldana C."/>
            <person name="Canovas D."/>
            <person name="Cerqueira G.C."/>
            <person name="Chen F."/>
            <person name="Chen W."/>
            <person name="Choi C."/>
            <person name="Clum A."/>
            <person name="Dos Santos R.A."/>
            <person name="Damasio A.R."/>
            <person name="Diallinas G."/>
            <person name="Emri T."/>
            <person name="Fekete E."/>
            <person name="Flipphi M."/>
            <person name="Freyberg S."/>
            <person name="Gallo A."/>
            <person name="Gournas C."/>
            <person name="Habgood R."/>
            <person name="Hainaut M."/>
            <person name="Harispe M.L."/>
            <person name="Henrissat B."/>
            <person name="Hilden K.S."/>
            <person name="Hope R."/>
            <person name="Hossain A."/>
            <person name="Karabika E."/>
            <person name="Karaffa L."/>
            <person name="Karanyi Z."/>
            <person name="Krasevec N."/>
            <person name="Kuo A."/>
            <person name="Kusch H."/>
            <person name="LaButti K."/>
            <person name="Lagendijk E.L."/>
            <person name="Lapidus A."/>
            <person name="Levasseur A."/>
            <person name="Lindquist E."/>
            <person name="Lipzen A."/>
            <person name="Logrieco A.F."/>
            <person name="MacCabe A."/>
            <person name="Maekelae M.R."/>
            <person name="Malavazi I."/>
            <person name="Melin P."/>
            <person name="Meyer V."/>
            <person name="Mielnichuk N."/>
            <person name="Miskei M."/>
            <person name="Molnar A.P."/>
            <person name="Mule G."/>
            <person name="Ngan C.Y."/>
            <person name="Orejas M."/>
            <person name="Orosz E."/>
            <person name="Ouedraogo J.P."/>
            <person name="Overkamp K.M."/>
            <person name="Park H.-S."/>
            <person name="Perrone G."/>
            <person name="Piumi F."/>
            <person name="Punt P.J."/>
            <person name="Ram A.F."/>
            <person name="Ramon A."/>
            <person name="Rauscher S."/>
            <person name="Record E."/>
            <person name="Riano-Pachon D.M."/>
            <person name="Robert V."/>
            <person name="Roehrig J."/>
            <person name="Ruller R."/>
            <person name="Salamov A."/>
            <person name="Salih N.S."/>
            <person name="Samson R.A."/>
            <person name="Sandor E."/>
            <person name="Sanguinetti M."/>
            <person name="Schuetze T."/>
            <person name="Sepcic K."/>
            <person name="Shelest E."/>
            <person name="Sherlock G."/>
            <person name="Sophianopoulou V."/>
            <person name="Squina F.M."/>
            <person name="Sun H."/>
            <person name="Susca A."/>
            <person name="Todd R.B."/>
            <person name="Tsang A."/>
            <person name="Unkles S.E."/>
            <person name="van de Wiele N."/>
            <person name="van Rossen-Uffink D."/>
            <person name="Oliveira J.V."/>
            <person name="Vesth T.C."/>
            <person name="Visser J."/>
            <person name="Yu J.-H."/>
            <person name="Zhou M."/>
            <person name="Andersen M.R."/>
            <person name="Archer D.B."/>
            <person name="Baker S.E."/>
            <person name="Benoit I."/>
            <person name="Brakhage A.A."/>
            <person name="Braus G.H."/>
            <person name="Fischer R."/>
            <person name="Frisvad J.C."/>
            <person name="Goldman G.H."/>
            <person name="Houbraken J."/>
            <person name="Oakley B."/>
            <person name="Pocsi I."/>
            <person name="Scazzocchio C."/>
            <person name="Seiboth B."/>
            <person name="vanKuyk P.A."/>
            <person name="Wortman J."/>
            <person name="Dyer P.S."/>
            <person name="Grigoriev I.V."/>
        </authorList>
    </citation>
    <scope>NUCLEOTIDE SEQUENCE [LARGE SCALE GENOMIC DNA]</scope>
    <source>
        <strain evidence="8">CBS 101740 / IMI 381727 / IBT 21946</strain>
    </source>
</reference>
<feature type="transmembrane region" description="Helical" evidence="5">
    <location>
        <begin position="408"/>
        <end position="430"/>
    </location>
</feature>
<evidence type="ECO:0000259" key="6">
    <source>
        <dbReference type="PROSITE" id="PS50850"/>
    </source>
</evidence>
<feature type="transmembrane region" description="Helical" evidence="5">
    <location>
        <begin position="174"/>
        <end position="194"/>
    </location>
</feature>
<keyword evidence="4 5" id="KW-0472">Membrane</keyword>
<gene>
    <name evidence="7" type="ORF">ASPBRDRAFT_60360</name>
</gene>
<dbReference type="Proteomes" id="UP000184499">
    <property type="component" value="Unassembled WGS sequence"/>
</dbReference>
<proteinExistence type="predicted"/>
<feature type="transmembrane region" description="Helical" evidence="5">
    <location>
        <begin position="312"/>
        <end position="333"/>
    </location>
</feature>
<evidence type="ECO:0000313" key="8">
    <source>
        <dbReference type="Proteomes" id="UP000184499"/>
    </source>
</evidence>
<evidence type="ECO:0000256" key="4">
    <source>
        <dbReference type="ARBA" id="ARBA00023136"/>
    </source>
</evidence>
<name>A0A1L9U1X6_ASPBC</name>
<keyword evidence="3 5" id="KW-1133">Transmembrane helix</keyword>
<feature type="domain" description="Major facilitator superfamily (MFS) profile" evidence="6">
    <location>
        <begin position="20"/>
        <end position="434"/>
    </location>
</feature>
<dbReference type="SUPFAM" id="SSF103473">
    <property type="entry name" value="MFS general substrate transporter"/>
    <property type="match status" value="1"/>
</dbReference>
<evidence type="ECO:0000256" key="1">
    <source>
        <dbReference type="ARBA" id="ARBA00004141"/>
    </source>
</evidence>
<dbReference type="PROSITE" id="PS50850">
    <property type="entry name" value="MFS"/>
    <property type="match status" value="1"/>
</dbReference>
<dbReference type="EMBL" id="KV878714">
    <property type="protein sequence ID" value="OJJ65648.1"/>
    <property type="molecule type" value="Genomic_DNA"/>
</dbReference>
<feature type="transmembrane region" description="Helical" evidence="5">
    <location>
        <begin position="345"/>
        <end position="367"/>
    </location>
</feature>
<dbReference type="GO" id="GO:0022857">
    <property type="term" value="F:transmembrane transporter activity"/>
    <property type="evidence" value="ECO:0007669"/>
    <property type="project" value="InterPro"/>
</dbReference>
<dbReference type="OMA" id="RKWPLTI"/>
<accession>A0A1L9U1X6</accession>
<feature type="transmembrane region" description="Helical" evidence="5">
    <location>
        <begin position="272"/>
        <end position="291"/>
    </location>
</feature>
<dbReference type="FunFam" id="1.20.1250.20:FF:000011">
    <property type="entry name" value="MFS multidrug transporter, putative"/>
    <property type="match status" value="1"/>
</dbReference>